<dbReference type="Proteomes" id="UP000289152">
    <property type="component" value="Unassembled WGS sequence"/>
</dbReference>
<dbReference type="InParanoid" id="A0A4Q1BFE1"/>
<dbReference type="EMBL" id="SDIL01000094">
    <property type="protein sequence ID" value="RXK36535.1"/>
    <property type="molecule type" value="Genomic_DNA"/>
</dbReference>
<evidence type="ECO:0000313" key="2">
    <source>
        <dbReference type="Proteomes" id="UP000289152"/>
    </source>
</evidence>
<organism evidence="1 2">
    <name type="scientific">Tremella mesenterica</name>
    <name type="common">Jelly fungus</name>
    <dbReference type="NCBI Taxonomy" id="5217"/>
    <lineage>
        <taxon>Eukaryota</taxon>
        <taxon>Fungi</taxon>
        <taxon>Dikarya</taxon>
        <taxon>Basidiomycota</taxon>
        <taxon>Agaricomycotina</taxon>
        <taxon>Tremellomycetes</taxon>
        <taxon>Tremellales</taxon>
        <taxon>Tremellaceae</taxon>
        <taxon>Tremella</taxon>
    </lineage>
</organism>
<sequence>MTTPVKPPSLDPNHIYIQITSPLSPSDLSRHASAGQLQLRYLAPVGELKGEHIFEVIQNGQLVQRDHEAWVGSGGEFIKVLKGVQGVKGVKVMDVKQRTKR</sequence>
<comment type="caution">
    <text evidence="1">The sequence shown here is derived from an EMBL/GenBank/DDBJ whole genome shotgun (WGS) entry which is preliminary data.</text>
</comment>
<proteinExistence type="predicted"/>
<reference evidence="1 2" key="1">
    <citation type="submission" date="2016-06" db="EMBL/GenBank/DDBJ databases">
        <title>Evolution of pathogenesis and genome organization in the Tremellales.</title>
        <authorList>
            <person name="Cuomo C."/>
            <person name="Litvintseva A."/>
            <person name="Heitman J."/>
            <person name="Chen Y."/>
            <person name="Sun S."/>
            <person name="Springer D."/>
            <person name="Dromer F."/>
            <person name="Young S."/>
            <person name="Zeng Q."/>
            <person name="Chapman S."/>
            <person name="Gujja S."/>
            <person name="Saif S."/>
            <person name="Birren B."/>
        </authorList>
    </citation>
    <scope>NUCLEOTIDE SEQUENCE [LARGE SCALE GENOMIC DNA]</scope>
    <source>
        <strain evidence="1 2">ATCC 28783</strain>
    </source>
</reference>
<gene>
    <name evidence="1" type="ORF">M231_06194</name>
</gene>
<dbReference type="VEuPathDB" id="FungiDB:TREMEDRAFT_58130"/>
<keyword evidence="2" id="KW-1185">Reference proteome</keyword>
<evidence type="ECO:0000313" key="1">
    <source>
        <dbReference type="EMBL" id="RXK36535.1"/>
    </source>
</evidence>
<dbReference type="AlphaFoldDB" id="A0A4Q1BFE1"/>
<dbReference type="OMA" id="HIFEVIQ"/>
<dbReference type="OrthoDB" id="2585179at2759"/>
<protein>
    <submittedName>
        <fullName evidence="1">Uncharacterized protein</fullName>
    </submittedName>
</protein>
<name>A0A4Q1BFE1_TREME</name>
<accession>A0A4Q1BFE1</accession>